<name>A0ABS8TZK0_9SPHI</name>
<evidence type="ECO:0000313" key="3">
    <source>
        <dbReference type="Proteomes" id="UP001199919"/>
    </source>
</evidence>
<evidence type="ECO:0000313" key="2">
    <source>
        <dbReference type="EMBL" id="MCD8739837.1"/>
    </source>
</evidence>
<keyword evidence="3" id="KW-1185">Reference proteome</keyword>
<dbReference type="Proteomes" id="UP001199919">
    <property type="component" value="Unassembled WGS sequence"/>
</dbReference>
<dbReference type="EMBL" id="JAJPWV010000001">
    <property type="protein sequence ID" value="MCD8739837.1"/>
    <property type="molecule type" value="Genomic_DNA"/>
</dbReference>
<evidence type="ECO:0000256" key="1">
    <source>
        <dbReference type="SAM" id="SignalP"/>
    </source>
</evidence>
<evidence type="ECO:0008006" key="4">
    <source>
        <dbReference type="Google" id="ProtNLM"/>
    </source>
</evidence>
<keyword evidence="1" id="KW-0732">Signal</keyword>
<feature type="signal peptide" evidence="1">
    <location>
        <begin position="1"/>
        <end position="22"/>
    </location>
</feature>
<proteinExistence type="predicted"/>
<reference evidence="2 3" key="1">
    <citation type="submission" date="2021-12" db="EMBL/GenBank/DDBJ databases">
        <title>Mucilaginibacter roseus genome.</title>
        <authorList>
            <person name="Ferreira J.R."/>
            <person name="Newman J.D."/>
        </authorList>
    </citation>
    <scope>NUCLEOTIDE SEQUENCE [LARGE SCALE GENOMIC DNA]</scope>
    <source>
        <strain evidence="2 3">LMG 28454</strain>
    </source>
</reference>
<dbReference type="RefSeq" id="WP_232175890.1">
    <property type="nucleotide sequence ID" value="NZ_JAJPWV010000001.1"/>
</dbReference>
<comment type="caution">
    <text evidence="2">The sequence shown here is derived from an EMBL/GenBank/DDBJ whole genome shotgun (WGS) entry which is preliminary data.</text>
</comment>
<gene>
    <name evidence="2" type="ORF">LT679_04420</name>
</gene>
<sequence>MKNTYKIYLLVLLSSIAISGYAQPGAGDGAAAIKELLTAVNYGVPASPAFELLPGKASEVTHLNFAHDIGVNAGTFFNGSKLQAGAAVDLRPFSFTGGDLKQYQENYLTRLAWRTTVALGTTSGKSGGNDVFLGVGLRITLIDKSDPKNDKAFTQKLADAYDSVLFKITPDLEETLEQFQERVDMAGKSPSVQRIRDEFTANTWNALRWDVGLGASDRAASGYLKRDSLFRDRIGLWSALGLPLGKKAQLTISGNSAWVSHRNDTTERHRYVAGARARFFLSSALAISGEYARIFSKYPQPGLNERWNHLAIVAEVKIPKLGGWFSFAYGGDSAHRTDKAAKFAINYAVYADQLIKK</sequence>
<protein>
    <recommendedName>
        <fullName evidence="4">DUF2219 family protein</fullName>
    </recommendedName>
</protein>
<organism evidence="2 3">
    <name type="scientific">Mucilaginibacter roseus</name>
    <dbReference type="NCBI Taxonomy" id="1528868"/>
    <lineage>
        <taxon>Bacteria</taxon>
        <taxon>Pseudomonadati</taxon>
        <taxon>Bacteroidota</taxon>
        <taxon>Sphingobacteriia</taxon>
        <taxon>Sphingobacteriales</taxon>
        <taxon>Sphingobacteriaceae</taxon>
        <taxon>Mucilaginibacter</taxon>
    </lineage>
</organism>
<feature type="chain" id="PRO_5045129813" description="DUF2219 family protein" evidence="1">
    <location>
        <begin position="23"/>
        <end position="357"/>
    </location>
</feature>
<accession>A0ABS8TZK0</accession>